<dbReference type="Pfam" id="PF20258">
    <property type="entry name" value="tRNA_Me_trans_C"/>
    <property type="match status" value="1"/>
</dbReference>
<dbReference type="InterPro" id="IPR046884">
    <property type="entry name" value="MnmA-like_central"/>
</dbReference>
<dbReference type="NCBIfam" id="TIGR00420">
    <property type="entry name" value="trmU"/>
    <property type="match status" value="1"/>
</dbReference>
<dbReference type="GO" id="GO:0002143">
    <property type="term" value="P:tRNA wobble position uridine thiolation"/>
    <property type="evidence" value="ECO:0007669"/>
    <property type="project" value="TreeGrafter"/>
</dbReference>
<keyword evidence="3 10" id="KW-0808">Transferase</keyword>
<feature type="domain" description="tRNA-specific 2-thiouridylase MnmA-like central" evidence="12">
    <location>
        <begin position="202"/>
        <end position="269"/>
    </location>
</feature>
<evidence type="ECO:0000256" key="4">
    <source>
        <dbReference type="ARBA" id="ARBA00022694"/>
    </source>
</evidence>
<evidence type="ECO:0000256" key="5">
    <source>
        <dbReference type="ARBA" id="ARBA00022741"/>
    </source>
</evidence>
<dbReference type="Proteomes" id="UP000594774">
    <property type="component" value="Chromosome"/>
</dbReference>
<keyword evidence="8" id="KW-1015">Disulfide bond</keyword>
<dbReference type="CDD" id="cd01998">
    <property type="entry name" value="MnmA_TRMU-like"/>
    <property type="match status" value="1"/>
</dbReference>
<dbReference type="GO" id="GO:0005737">
    <property type="term" value="C:cytoplasm"/>
    <property type="evidence" value="ECO:0007669"/>
    <property type="project" value="UniProtKB-SubCell"/>
</dbReference>
<dbReference type="InterPro" id="IPR004506">
    <property type="entry name" value="MnmA-like"/>
</dbReference>
<keyword evidence="2 10" id="KW-0820">tRNA-binding</keyword>
<keyword evidence="16" id="KW-1185">Reference proteome</keyword>
<dbReference type="SUPFAM" id="SSF52402">
    <property type="entry name" value="Adenine nucleotide alpha hydrolases-like"/>
    <property type="match status" value="1"/>
</dbReference>
<evidence type="ECO:0000256" key="10">
    <source>
        <dbReference type="HAMAP-Rule" id="MF_00144"/>
    </source>
</evidence>
<dbReference type="InterPro" id="IPR014729">
    <property type="entry name" value="Rossmann-like_a/b/a_fold"/>
</dbReference>
<evidence type="ECO:0000256" key="6">
    <source>
        <dbReference type="ARBA" id="ARBA00022840"/>
    </source>
</evidence>
<gene>
    <name evidence="10 13" type="primary">mnmA</name>
    <name evidence="13" type="ORF">I6G95_07760</name>
    <name evidence="14" type="ORF">I6H48_08325</name>
</gene>
<evidence type="ECO:0000256" key="7">
    <source>
        <dbReference type="ARBA" id="ARBA00022884"/>
    </source>
</evidence>
<feature type="site" description="Interaction with tRNA" evidence="10">
    <location>
        <position position="126"/>
    </location>
</feature>
<comment type="caution">
    <text evidence="10">Lacks conserved residue(s) required for the propagation of feature annotation.</text>
</comment>
<organism evidence="13 15">
    <name type="scientific">Corynebacterium amycolatum</name>
    <dbReference type="NCBI Taxonomy" id="43765"/>
    <lineage>
        <taxon>Bacteria</taxon>
        <taxon>Bacillati</taxon>
        <taxon>Actinomycetota</taxon>
        <taxon>Actinomycetes</taxon>
        <taxon>Mycobacteriales</taxon>
        <taxon>Corynebacteriaceae</taxon>
        <taxon>Corynebacterium</taxon>
    </lineage>
</organism>
<dbReference type="RefSeq" id="WP_070437874.1">
    <property type="nucleotide sequence ID" value="NZ_CP065628.1"/>
</dbReference>
<reference evidence="15 16" key="1">
    <citation type="submission" date="2020-12" db="EMBL/GenBank/DDBJ databases">
        <title>FDA dAtabase for Regulatory Grade micrObial Sequences (FDA-ARGOS): Supporting development and validation of Infectious Disease Dx tests.</title>
        <authorList>
            <person name="Sproer C."/>
            <person name="Gronow S."/>
            <person name="Severitt S."/>
            <person name="Schroder I."/>
            <person name="Tallon L."/>
            <person name="Sadzewicz L."/>
            <person name="Zhao X."/>
            <person name="Boylan J."/>
            <person name="Ott S."/>
            <person name="Bowen H."/>
            <person name="Vavikolanu K."/>
            <person name="Mehta A."/>
            <person name="Aluvathingal J."/>
            <person name="Nadendla S."/>
            <person name="Lowell S."/>
            <person name="Myers T."/>
            <person name="Yan Y."/>
            <person name="Sichtig H."/>
        </authorList>
    </citation>
    <scope>NUCLEOTIDE SEQUENCE [LARGE SCALE GENOMIC DNA]</scope>
    <source>
        <strain evidence="13 15">FDAARGOS_938</strain>
        <strain evidence="14 16">FDAARGOS_991</strain>
    </source>
</reference>
<dbReference type="HAMAP" id="MF_00144">
    <property type="entry name" value="tRNA_thiouridyl_MnmA"/>
    <property type="match status" value="1"/>
</dbReference>
<dbReference type="Gene3D" id="3.40.50.620">
    <property type="entry name" value="HUPs"/>
    <property type="match status" value="1"/>
</dbReference>
<evidence type="ECO:0000256" key="3">
    <source>
        <dbReference type="ARBA" id="ARBA00022679"/>
    </source>
</evidence>
<evidence type="ECO:0000256" key="2">
    <source>
        <dbReference type="ARBA" id="ARBA00022555"/>
    </source>
</evidence>
<protein>
    <recommendedName>
        <fullName evidence="10">tRNA-specific 2-thiouridylase MnmA</fullName>
        <ecNumber evidence="10">2.8.1.13</ecNumber>
    </recommendedName>
</protein>
<dbReference type="PANTHER" id="PTHR11933:SF5">
    <property type="entry name" value="MITOCHONDRIAL TRNA-SPECIFIC 2-THIOURIDYLASE 1"/>
    <property type="match status" value="1"/>
</dbReference>
<keyword evidence="6 10" id="KW-0067">ATP-binding</keyword>
<evidence type="ECO:0000313" key="14">
    <source>
        <dbReference type="EMBL" id="QQB81971.1"/>
    </source>
</evidence>
<dbReference type="GO" id="GO:0000049">
    <property type="term" value="F:tRNA binding"/>
    <property type="evidence" value="ECO:0007669"/>
    <property type="project" value="UniProtKB-KW"/>
</dbReference>
<keyword evidence="4 10" id="KW-0819">tRNA processing</keyword>
<feature type="active site" description="Cysteine persulfide intermediate" evidence="10">
    <location>
        <position position="194"/>
    </location>
</feature>
<comment type="similarity">
    <text evidence="10">Belongs to the MnmA/TRMU family.</text>
</comment>
<dbReference type="EMBL" id="CP066023">
    <property type="protein sequence ID" value="QQB81971.1"/>
    <property type="molecule type" value="Genomic_DNA"/>
</dbReference>
<dbReference type="InterPro" id="IPR046885">
    <property type="entry name" value="MnmA-like_C"/>
</dbReference>
<dbReference type="Gene3D" id="2.40.30.10">
    <property type="entry name" value="Translation factors"/>
    <property type="match status" value="1"/>
</dbReference>
<accession>A0AB37G8D9</accession>
<proteinExistence type="inferred from homology"/>
<keyword evidence="1 10" id="KW-0963">Cytoplasm</keyword>
<evidence type="ECO:0000313" key="15">
    <source>
        <dbReference type="Proteomes" id="UP000594774"/>
    </source>
</evidence>
<evidence type="ECO:0000256" key="9">
    <source>
        <dbReference type="ARBA" id="ARBA00051542"/>
    </source>
</evidence>
<dbReference type="GO" id="GO:0005524">
    <property type="term" value="F:ATP binding"/>
    <property type="evidence" value="ECO:0007669"/>
    <property type="project" value="UniProtKB-KW"/>
</dbReference>
<dbReference type="FunFam" id="3.40.50.620:FF:000057">
    <property type="entry name" value="tRNA-specific 2-thiouridylase MnmA"/>
    <property type="match status" value="1"/>
</dbReference>
<feature type="domain" description="tRNA-specific 2-thiouridylase MnmA-like C-terminal" evidence="11">
    <location>
        <begin position="279"/>
        <end position="369"/>
    </location>
</feature>
<dbReference type="GO" id="GO:0103016">
    <property type="term" value="F:tRNA-uridine 2-sulfurtransferase activity"/>
    <property type="evidence" value="ECO:0007669"/>
    <property type="project" value="UniProtKB-EC"/>
</dbReference>
<evidence type="ECO:0000313" key="16">
    <source>
        <dbReference type="Proteomes" id="UP000595198"/>
    </source>
</evidence>
<evidence type="ECO:0000256" key="8">
    <source>
        <dbReference type="ARBA" id="ARBA00023157"/>
    </source>
</evidence>
<dbReference type="Gene3D" id="2.30.30.280">
    <property type="entry name" value="Adenine nucleotide alpha hydrolases-like domains"/>
    <property type="match status" value="1"/>
</dbReference>
<feature type="site" description="Interaction with tRNA" evidence="10">
    <location>
        <position position="349"/>
    </location>
</feature>
<dbReference type="EMBL" id="CP065628">
    <property type="protein sequence ID" value="QPR30134.1"/>
    <property type="molecule type" value="Genomic_DNA"/>
</dbReference>
<evidence type="ECO:0000256" key="1">
    <source>
        <dbReference type="ARBA" id="ARBA00022490"/>
    </source>
</evidence>
<feature type="binding site" evidence="10">
    <location>
        <position position="32"/>
    </location>
    <ligand>
        <name>ATP</name>
        <dbReference type="ChEBI" id="CHEBI:30616"/>
    </ligand>
</feature>
<comment type="function">
    <text evidence="10">Catalyzes the 2-thiolation of uridine at the wobble position (U34) of tRNA, leading to the formation of s(2)U34.</text>
</comment>
<feature type="region of interest" description="Interaction with tRNA" evidence="10">
    <location>
        <begin position="144"/>
        <end position="146"/>
    </location>
</feature>
<evidence type="ECO:0000259" key="12">
    <source>
        <dbReference type="Pfam" id="PF20259"/>
    </source>
</evidence>
<sequence length="379" mass="40557">MRVLAAMSGGVDSSVAAARALAAGHEVVGVHLALSKDPQSVRAGSRGCCSLEDSGDARRVCDELGIPFYVWDFSERFKEEVMDDFYDSYERGETPNPCLRCNERIKFAALLERGIALGFDAVVTGHYALLGDDGLLRRGRDAKKDQSYVLGVLDREQLQRSMFPVGNTEKPEIREEARGMGLGTANKPDSYDICFIPDGNTKAFLGAKIGRRPGTIVDKETGDTVAEHDGVYGFTIGQRKGIGLAGPMPDGKPRYVTGIDAETGTVTIGTAADLNVNVLEADRAIWLANPDEVLAASEAGKLQVQVRAHGRPIDCRIEVLAGPDDDITGRGGAFRLRLSDPLRGVAPGQAAVLYHTDTAGDYVLGSGTIVSTAREEDLS</sequence>
<dbReference type="EC" id="2.8.1.13" evidence="10"/>
<feature type="binding site" evidence="10">
    <location>
        <position position="125"/>
    </location>
    <ligand>
        <name>ATP</name>
        <dbReference type="ChEBI" id="CHEBI:30616"/>
    </ligand>
</feature>
<dbReference type="PANTHER" id="PTHR11933">
    <property type="entry name" value="TRNA 5-METHYLAMINOMETHYL-2-THIOURIDYLATE -METHYLTRANSFERASE"/>
    <property type="match status" value="1"/>
</dbReference>
<comment type="subcellular location">
    <subcellularLocation>
        <location evidence="10">Cytoplasm</location>
    </subcellularLocation>
</comment>
<keyword evidence="5 10" id="KW-0547">Nucleotide-binding</keyword>
<dbReference type="AlphaFoldDB" id="A0AB37G8D9"/>
<evidence type="ECO:0000259" key="11">
    <source>
        <dbReference type="Pfam" id="PF20258"/>
    </source>
</evidence>
<dbReference type="NCBIfam" id="NF001138">
    <property type="entry name" value="PRK00143.1"/>
    <property type="match status" value="1"/>
</dbReference>
<comment type="catalytic activity">
    <reaction evidence="9 10">
        <text>S-sulfanyl-L-cysteinyl-[protein] + uridine(34) in tRNA + AH2 + ATP = 2-thiouridine(34) in tRNA + L-cysteinyl-[protein] + A + AMP + diphosphate + H(+)</text>
        <dbReference type="Rhea" id="RHEA:47032"/>
        <dbReference type="Rhea" id="RHEA-COMP:10131"/>
        <dbReference type="Rhea" id="RHEA-COMP:11726"/>
        <dbReference type="Rhea" id="RHEA-COMP:11727"/>
        <dbReference type="Rhea" id="RHEA-COMP:11728"/>
        <dbReference type="ChEBI" id="CHEBI:13193"/>
        <dbReference type="ChEBI" id="CHEBI:15378"/>
        <dbReference type="ChEBI" id="CHEBI:17499"/>
        <dbReference type="ChEBI" id="CHEBI:29950"/>
        <dbReference type="ChEBI" id="CHEBI:30616"/>
        <dbReference type="ChEBI" id="CHEBI:33019"/>
        <dbReference type="ChEBI" id="CHEBI:61963"/>
        <dbReference type="ChEBI" id="CHEBI:65315"/>
        <dbReference type="ChEBI" id="CHEBI:87170"/>
        <dbReference type="ChEBI" id="CHEBI:456215"/>
        <dbReference type="EC" id="2.8.1.13"/>
    </reaction>
</comment>
<dbReference type="Pfam" id="PF20259">
    <property type="entry name" value="tRNA_Me_trans_M"/>
    <property type="match status" value="1"/>
</dbReference>
<dbReference type="InterPro" id="IPR023382">
    <property type="entry name" value="MnmA-like_central_sf"/>
</dbReference>
<name>A0AB37G8D9_CORAY</name>
<dbReference type="Pfam" id="PF03054">
    <property type="entry name" value="tRNA_Me_trans"/>
    <property type="match status" value="1"/>
</dbReference>
<keyword evidence="7 10" id="KW-0694">RNA-binding</keyword>
<evidence type="ECO:0000313" key="13">
    <source>
        <dbReference type="EMBL" id="QPR30134.1"/>
    </source>
</evidence>
<dbReference type="Proteomes" id="UP000595198">
    <property type="component" value="Chromosome"/>
</dbReference>
<feature type="active site" description="Nucleophile" evidence="10">
    <location>
        <position position="101"/>
    </location>
</feature>
<feature type="binding site" evidence="10">
    <location>
        <begin position="6"/>
        <end position="13"/>
    </location>
    <ligand>
        <name>ATP</name>
        <dbReference type="ChEBI" id="CHEBI:30616"/>
    </ligand>
</feature>